<organism evidence="1 2">
    <name type="scientific">Cellulophaga fucicola</name>
    <dbReference type="NCBI Taxonomy" id="76595"/>
    <lineage>
        <taxon>Bacteria</taxon>
        <taxon>Pseudomonadati</taxon>
        <taxon>Bacteroidota</taxon>
        <taxon>Flavobacteriia</taxon>
        <taxon>Flavobacteriales</taxon>
        <taxon>Flavobacteriaceae</taxon>
        <taxon>Cellulophaga</taxon>
    </lineage>
</organism>
<gene>
    <name evidence="1" type="ORF">SAMN05660313_02104</name>
</gene>
<accession>A0A1K1PS74</accession>
<proteinExistence type="predicted"/>
<dbReference type="Proteomes" id="UP000183257">
    <property type="component" value="Unassembled WGS sequence"/>
</dbReference>
<sequence>MNYYFNFTLYNSNLIYLSMKKILLLLIVILFNSCFGGEKTDEELLAIDKEILAESMESDKVLSYKFAKIIIRASVAEDSISPEFTEFKSDLTKIFNTISEHNVEGSEGLSVLDYISIYRDYNKMKDFIKEADEDDFPTLLEVFIAADATSSGHKINVPKGIAKDYLQNIEHSVLSAIVVLSRDIGKDVSLYECFKTKPELLPDSEIKTLLQYFRGFVFFEKKLHYLSEDEISRNIDWLNANEGIDLPLTRLMFQWGNLSNEETYTGLHSLNYLFRGCNRLMMERDIDEERALEDFEVFLEDSKKIGLDNEVIWSVESYLYLKKEKNDKAIAALKKLKTSDLLSSDEKERIDESIEYVKNRESGKVLNGFYDKYFLGKITTKYMLSLLAEIDWQKIMEEQNVPYTKEMFATVDNFKSFIENYNKYTSSENLEKAGDELMKQGEGLWDKTKGLLD</sequence>
<evidence type="ECO:0000313" key="2">
    <source>
        <dbReference type="Proteomes" id="UP000183257"/>
    </source>
</evidence>
<reference evidence="2" key="1">
    <citation type="submission" date="2016-11" db="EMBL/GenBank/DDBJ databases">
        <authorList>
            <person name="Varghese N."/>
            <person name="Submissions S."/>
        </authorList>
    </citation>
    <scope>NUCLEOTIDE SEQUENCE [LARGE SCALE GENOMIC DNA]</scope>
    <source>
        <strain evidence="2">DSM 24786</strain>
    </source>
</reference>
<name>A0A1K1PS74_9FLAO</name>
<protein>
    <submittedName>
        <fullName evidence="1">Uncharacterized protein</fullName>
    </submittedName>
</protein>
<dbReference type="STRING" id="76595.SAMN05660313_02104"/>
<dbReference type="EMBL" id="FPIY01000002">
    <property type="protein sequence ID" value="SFW49646.1"/>
    <property type="molecule type" value="Genomic_DNA"/>
</dbReference>
<evidence type="ECO:0000313" key="1">
    <source>
        <dbReference type="EMBL" id="SFW49646.1"/>
    </source>
</evidence>
<dbReference type="AlphaFoldDB" id="A0A1K1PS74"/>
<keyword evidence="2" id="KW-1185">Reference proteome</keyword>